<dbReference type="Proteomes" id="UP001256400">
    <property type="component" value="Chromosome"/>
</dbReference>
<dbReference type="eggNOG" id="COG3671">
    <property type="taxonomic scope" value="Bacteria"/>
</dbReference>
<dbReference type="GeneID" id="67512896"/>
<reference evidence="2 4" key="1">
    <citation type="submission" date="2016-08" db="EMBL/GenBank/DDBJ databases">
        <title>Complete genome sequence of Acinetobacter baylyi strain GFJ2.</title>
        <authorList>
            <person name="Tabata M."/>
            <person name="Kuboki S."/>
            <person name="Gibu N."/>
            <person name="Kinouchi Y."/>
            <person name="Vangnai A."/>
            <person name="Kasai D."/>
            <person name="Fukuda M."/>
        </authorList>
    </citation>
    <scope>NUCLEOTIDE SEQUENCE [LARGE SCALE GENOMIC DNA]</scope>
    <source>
        <strain evidence="2 4">GFJ2</strain>
    </source>
</reference>
<evidence type="ECO:0000313" key="2">
    <source>
        <dbReference type="EMBL" id="APV36689.1"/>
    </source>
</evidence>
<protein>
    <recommendedName>
        <fullName evidence="5">Transmembrane protein</fullName>
    </recommendedName>
</protein>
<sequence length="131" mass="15082">MNLPAEQLQSNKTLTLVLYILYIAAIFSAGLLAIIALIINYVKRQDVEGTWLASHFTWQIRTFWWYLFWNIIAFVPFFFLFFTGNNDNLFAGVALSASTFCVAVIGLSWIWIVYRAIRGLIALNDNKAMYL</sequence>
<proteinExistence type="predicted"/>
<dbReference type="EMBL" id="CP134206">
    <property type="protein sequence ID" value="WND06580.1"/>
    <property type="molecule type" value="Genomic_DNA"/>
</dbReference>
<reference evidence="3" key="2">
    <citation type="submission" date="2023-09" db="EMBL/GenBank/DDBJ databases">
        <title>Acinetobacter soli.</title>
        <authorList>
            <person name="Kim B."/>
            <person name="Kim D."/>
            <person name="Park D."/>
        </authorList>
    </citation>
    <scope>NUCLEOTIDE SEQUENCE</scope>
    <source>
        <strain evidence="3">2023.05</strain>
    </source>
</reference>
<feature type="transmembrane region" description="Helical" evidence="1">
    <location>
        <begin position="63"/>
        <end position="83"/>
    </location>
</feature>
<keyword evidence="1" id="KW-1133">Transmembrane helix</keyword>
<organism evidence="2 4">
    <name type="scientific">Acinetobacter soli</name>
    <dbReference type="NCBI Taxonomy" id="487316"/>
    <lineage>
        <taxon>Bacteria</taxon>
        <taxon>Pseudomonadati</taxon>
        <taxon>Pseudomonadota</taxon>
        <taxon>Gammaproteobacteria</taxon>
        <taxon>Moraxellales</taxon>
        <taxon>Moraxellaceae</taxon>
        <taxon>Acinetobacter</taxon>
    </lineage>
</organism>
<dbReference type="STRING" id="487316.BEN76_11955"/>
<evidence type="ECO:0000256" key="1">
    <source>
        <dbReference type="SAM" id="Phobius"/>
    </source>
</evidence>
<dbReference type="RefSeq" id="WP_004934122.1">
    <property type="nucleotide sequence ID" value="NZ_BBNM01000002.1"/>
</dbReference>
<accession>A0A1P8EKF0</accession>
<feature type="transmembrane region" description="Helical" evidence="1">
    <location>
        <begin position="89"/>
        <end position="114"/>
    </location>
</feature>
<keyword evidence="1" id="KW-0472">Membrane</keyword>
<evidence type="ECO:0000313" key="4">
    <source>
        <dbReference type="Proteomes" id="UP000185674"/>
    </source>
</evidence>
<gene>
    <name evidence="2" type="ORF">BEN76_11955</name>
    <name evidence="3" type="ORF">RHP80_05385</name>
</gene>
<dbReference type="EMBL" id="CP016896">
    <property type="protein sequence ID" value="APV36689.1"/>
    <property type="molecule type" value="Genomic_DNA"/>
</dbReference>
<evidence type="ECO:0000313" key="3">
    <source>
        <dbReference type="EMBL" id="WND06580.1"/>
    </source>
</evidence>
<keyword evidence="1" id="KW-0812">Transmembrane</keyword>
<dbReference type="AlphaFoldDB" id="A0A1P8EKF0"/>
<dbReference type="KEGG" id="asol:BEN76_11955"/>
<evidence type="ECO:0008006" key="5">
    <source>
        <dbReference type="Google" id="ProtNLM"/>
    </source>
</evidence>
<feature type="transmembrane region" description="Helical" evidence="1">
    <location>
        <begin position="20"/>
        <end position="42"/>
    </location>
</feature>
<dbReference type="Proteomes" id="UP000185674">
    <property type="component" value="Chromosome"/>
</dbReference>
<name>A0A1P8EKF0_9GAMM</name>